<dbReference type="GO" id="GO:0005634">
    <property type="term" value="C:nucleus"/>
    <property type="evidence" value="ECO:0007669"/>
    <property type="project" value="UniProtKB-SubCell"/>
</dbReference>
<dbReference type="RefSeq" id="XP_002508179.1">
    <property type="nucleotide sequence ID" value="XM_002508133.1"/>
</dbReference>
<dbReference type="EMBL" id="CP001575">
    <property type="protein sequence ID" value="ACO69437.1"/>
    <property type="molecule type" value="Genomic_DNA"/>
</dbReference>
<feature type="compositionally biased region" description="Basic and acidic residues" evidence="4">
    <location>
        <begin position="20"/>
        <end position="32"/>
    </location>
</feature>
<keyword evidence="2" id="KW-0694">RNA-binding</keyword>
<dbReference type="InterPro" id="IPR039896">
    <property type="entry name" value="Red-like"/>
</dbReference>
<dbReference type="PANTHER" id="PTHR12765">
    <property type="entry name" value="RED PROTEIN IK FACTOR CYTOKINE IK"/>
    <property type="match status" value="1"/>
</dbReference>
<feature type="region of interest" description="Disordered" evidence="4">
    <location>
        <begin position="1"/>
        <end position="119"/>
    </location>
</feature>
<evidence type="ECO:0000256" key="3">
    <source>
        <dbReference type="ARBA" id="ARBA00023242"/>
    </source>
</evidence>
<feature type="compositionally biased region" description="Basic residues" evidence="4">
    <location>
        <begin position="55"/>
        <end position="65"/>
    </location>
</feature>
<dbReference type="KEGG" id="mis:MICPUN_101849"/>
<dbReference type="Pfam" id="PF07808">
    <property type="entry name" value="RED_N"/>
    <property type="match status" value="1"/>
</dbReference>
<gene>
    <name evidence="7" type="ORF">MICPUN_101849</name>
</gene>
<evidence type="ECO:0000259" key="5">
    <source>
        <dbReference type="Pfam" id="PF05391"/>
    </source>
</evidence>
<dbReference type="InterPro" id="IPR008669">
    <property type="entry name" value="LSM_interact"/>
</dbReference>
<feature type="compositionally biased region" description="Basic and acidic residues" evidence="4">
    <location>
        <begin position="76"/>
        <end position="88"/>
    </location>
</feature>
<feature type="compositionally biased region" description="Basic and acidic residues" evidence="4">
    <location>
        <begin position="670"/>
        <end position="680"/>
    </location>
</feature>
<proteinExistence type="predicted"/>
<keyword evidence="8" id="KW-1185">Reference proteome</keyword>
<feature type="compositionally biased region" description="Basic and acidic residues" evidence="4">
    <location>
        <begin position="246"/>
        <end position="263"/>
    </location>
</feature>
<dbReference type="AlphaFoldDB" id="C1FFV3"/>
<dbReference type="InterPro" id="IPR012916">
    <property type="entry name" value="RED_N"/>
</dbReference>
<dbReference type="Proteomes" id="UP000002009">
    <property type="component" value="Chromosome 8"/>
</dbReference>
<dbReference type="GeneID" id="8245812"/>
<evidence type="ECO:0000256" key="2">
    <source>
        <dbReference type="ARBA" id="ARBA00022884"/>
    </source>
</evidence>
<dbReference type="eggNOG" id="KOG2498">
    <property type="taxonomic scope" value="Eukaryota"/>
</dbReference>
<feature type="region of interest" description="Disordered" evidence="4">
    <location>
        <begin position="155"/>
        <end position="204"/>
    </location>
</feature>
<feature type="compositionally biased region" description="Gly residues" evidence="4">
    <location>
        <begin position="40"/>
        <end position="49"/>
    </location>
</feature>
<dbReference type="Pfam" id="PF05391">
    <property type="entry name" value="Lsm_interact"/>
    <property type="match status" value="1"/>
</dbReference>
<comment type="subcellular location">
    <subcellularLocation>
        <location evidence="1">Nucleus</location>
    </subcellularLocation>
</comment>
<feature type="domain" description="LSM-interacting" evidence="5">
    <location>
        <begin position="20"/>
        <end position="35"/>
    </location>
</feature>
<evidence type="ECO:0008006" key="9">
    <source>
        <dbReference type="Google" id="ProtNLM"/>
    </source>
</evidence>
<reference evidence="7 8" key="1">
    <citation type="journal article" date="2009" name="Science">
        <title>Green evolution and dynamic adaptations revealed by genomes of the marine picoeukaryotes Micromonas.</title>
        <authorList>
            <person name="Worden A.Z."/>
            <person name="Lee J.H."/>
            <person name="Mock T."/>
            <person name="Rouze P."/>
            <person name="Simmons M.P."/>
            <person name="Aerts A.L."/>
            <person name="Allen A.E."/>
            <person name="Cuvelier M.L."/>
            <person name="Derelle E."/>
            <person name="Everett M.V."/>
            <person name="Foulon E."/>
            <person name="Grimwood J."/>
            <person name="Gundlach H."/>
            <person name="Henrissat B."/>
            <person name="Napoli C."/>
            <person name="McDonald S.M."/>
            <person name="Parker M.S."/>
            <person name="Rombauts S."/>
            <person name="Salamov A."/>
            <person name="Von Dassow P."/>
            <person name="Badger J.H."/>
            <person name="Coutinho P.M."/>
            <person name="Demir E."/>
            <person name="Dubchak I."/>
            <person name="Gentemann C."/>
            <person name="Eikrem W."/>
            <person name="Gready J.E."/>
            <person name="John U."/>
            <person name="Lanier W."/>
            <person name="Lindquist E.A."/>
            <person name="Lucas S."/>
            <person name="Mayer K.F."/>
            <person name="Moreau H."/>
            <person name="Not F."/>
            <person name="Otillar R."/>
            <person name="Panaud O."/>
            <person name="Pangilinan J."/>
            <person name="Paulsen I."/>
            <person name="Piegu B."/>
            <person name="Poliakov A."/>
            <person name="Robbens S."/>
            <person name="Schmutz J."/>
            <person name="Toulza E."/>
            <person name="Wyss T."/>
            <person name="Zelensky A."/>
            <person name="Zhou K."/>
            <person name="Armbrust E.V."/>
            <person name="Bhattacharya D."/>
            <person name="Goodenough U.W."/>
            <person name="Van de Peer Y."/>
            <person name="Grigoriev I.V."/>
        </authorList>
    </citation>
    <scope>NUCLEOTIDE SEQUENCE [LARGE SCALE GENOMIC DNA]</scope>
    <source>
        <strain evidence="8">RCC299 / NOUM17</strain>
    </source>
</reference>
<feature type="region of interest" description="Disordered" evidence="4">
    <location>
        <begin position="600"/>
        <end position="718"/>
    </location>
</feature>
<evidence type="ECO:0000313" key="7">
    <source>
        <dbReference type="EMBL" id="ACO69437.1"/>
    </source>
</evidence>
<dbReference type="STRING" id="296587.C1FFV3"/>
<feature type="region of interest" description="Disordered" evidence="4">
    <location>
        <begin position="246"/>
        <end position="281"/>
    </location>
</feature>
<accession>C1FFV3</accession>
<feature type="region of interest" description="Disordered" evidence="4">
    <location>
        <begin position="347"/>
        <end position="453"/>
    </location>
</feature>
<protein>
    <recommendedName>
        <fullName evidence="9">RED-like N-terminal domain-containing protein</fullName>
    </recommendedName>
</protein>
<feature type="compositionally biased region" description="Basic and acidic residues" evidence="4">
    <location>
        <begin position="645"/>
        <end position="660"/>
    </location>
</feature>
<feature type="compositionally biased region" description="Gly residues" evidence="4">
    <location>
        <begin position="685"/>
        <end position="697"/>
    </location>
</feature>
<feature type="compositionally biased region" description="Basic and acidic residues" evidence="4">
    <location>
        <begin position="434"/>
        <end position="453"/>
    </location>
</feature>
<evidence type="ECO:0000313" key="8">
    <source>
        <dbReference type="Proteomes" id="UP000002009"/>
    </source>
</evidence>
<feature type="domain" description="RED-like N-terminal" evidence="6">
    <location>
        <begin position="70"/>
        <end position="249"/>
    </location>
</feature>
<sequence>MGADDVSNPLAPDYANPVPEKPKPKSNADFRKLLMTPRAVGGGGRGGNRGEFQRPKPKFKPKPRPKPVEDEPEGPTYRDRAKERREEANPDYVGDQALFPGAVPGKVPGYAPPGAQDELRQLSIEESKYLGGDMEHTHLVKGLDFALLRKVRAEMKEKEKDDAHAEREKPEDKVSGEEKIPGEKKSEPPKPEDDGRRFDEDGRELVFHSDMARNLYDWVIESSKVPDPKDVHPDFASGRLAYRFNLDDPDKPPEAFLKPESEAVRPPYVPPPKDLGPIVPNEKFASGRLAFRFDLDDPTDTVTTVMRPMSEPPSHRMFGPDYQFVSEKDKELLLDVAKIFKKHVDAGTWPIPDENSKGKDKKSKKKAAREAEAAAAAARARELAEEEERARKLATEPDSDEDIFGDAGKDYEPTVTSLAQEGDKNKASIFGEDEPTHDGFSGRKTYKKEEAKKADGPVIEDVYGLAGPLPAPPAPDFRSIDPWKEYYARYVAAGTVTREGAERWDPNAASEYLQTIPDFALAISAHSVKLQEREEAAEAAREKERGILTKEKVKLRPSGDKPMDAAAAKAELERRAEMSLAADDGYGECYAGGFGDYGANAYESDDEADGRKKKEAEDAADGGADTKGPKPGGKAGRAGPGAKGGKPDLKALERERDQKINSELGSLHKMMKEKYGDKVDVAFGEGKGGGEGGGGGKRAGEEEDGEGGGGGRKKRMKL</sequence>
<evidence type="ECO:0000259" key="6">
    <source>
        <dbReference type="Pfam" id="PF07808"/>
    </source>
</evidence>
<dbReference type="GO" id="GO:0003723">
    <property type="term" value="F:RNA binding"/>
    <property type="evidence" value="ECO:0007669"/>
    <property type="project" value="UniProtKB-KW"/>
</dbReference>
<dbReference type="OrthoDB" id="508543at2759"/>
<organism evidence="7 8">
    <name type="scientific">Micromonas commoda (strain RCC299 / NOUM17 / CCMP2709)</name>
    <name type="common">Picoplanktonic green alga</name>
    <dbReference type="NCBI Taxonomy" id="296587"/>
    <lineage>
        <taxon>Eukaryota</taxon>
        <taxon>Viridiplantae</taxon>
        <taxon>Chlorophyta</taxon>
        <taxon>Mamiellophyceae</taxon>
        <taxon>Mamiellales</taxon>
        <taxon>Mamiellaceae</taxon>
        <taxon>Micromonas</taxon>
    </lineage>
</organism>
<evidence type="ECO:0000256" key="4">
    <source>
        <dbReference type="SAM" id="MobiDB-lite"/>
    </source>
</evidence>
<dbReference type="InParanoid" id="C1FFV3"/>
<feature type="compositionally biased region" description="Basic and acidic residues" evidence="4">
    <location>
        <begin position="379"/>
        <end position="395"/>
    </location>
</feature>
<feature type="compositionally biased region" description="Gly residues" evidence="4">
    <location>
        <begin position="630"/>
        <end position="644"/>
    </location>
</feature>
<keyword evidence="3" id="KW-0539">Nucleus</keyword>
<name>C1FFV3_MICCC</name>
<evidence type="ECO:0000256" key="1">
    <source>
        <dbReference type="ARBA" id="ARBA00004123"/>
    </source>
</evidence>